<dbReference type="AlphaFoldDB" id="A0A4Q7Y7J8"/>
<feature type="region of interest" description="Disordered" evidence="1">
    <location>
        <begin position="91"/>
        <end position="123"/>
    </location>
</feature>
<name>A0A4Q7Y7J8_9ACTN</name>
<feature type="compositionally biased region" description="Low complexity" evidence="1">
    <location>
        <begin position="91"/>
        <end position="107"/>
    </location>
</feature>
<reference evidence="2 3" key="1">
    <citation type="submission" date="2019-02" db="EMBL/GenBank/DDBJ databases">
        <title>Sequencing the genomes of 1000 actinobacteria strains.</title>
        <authorList>
            <person name="Klenk H.-P."/>
        </authorList>
    </citation>
    <scope>NUCLEOTIDE SEQUENCE [LARGE SCALE GENOMIC DNA]</scope>
    <source>
        <strain evidence="2 3">DSM 44509</strain>
    </source>
</reference>
<keyword evidence="3" id="KW-1185">Reference proteome</keyword>
<evidence type="ECO:0000313" key="3">
    <source>
        <dbReference type="Proteomes" id="UP000292507"/>
    </source>
</evidence>
<protein>
    <submittedName>
        <fullName evidence="2">Uncharacterized protein</fullName>
    </submittedName>
</protein>
<dbReference type="EMBL" id="SHKV01000001">
    <property type="protein sequence ID" value="RZU32544.1"/>
    <property type="molecule type" value="Genomic_DNA"/>
</dbReference>
<organism evidence="2 3">
    <name type="scientific">Blastococcus saxobsidens</name>
    <dbReference type="NCBI Taxonomy" id="138336"/>
    <lineage>
        <taxon>Bacteria</taxon>
        <taxon>Bacillati</taxon>
        <taxon>Actinomycetota</taxon>
        <taxon>Actinomycetes</taxon>
        <taxon>Geodermatophilales</taxon>
        <taxon>Geodermatophilaceae</taxon>
        <taxon>Blastococcus</taxon>
    </lineage>
</organism>
<sequence>MSRPAPLPAGPAADARATLPEAETTAFDRLAHAVLASPSAPLGPVLRARLPGTAGVRWLRQENLPPTARPAALTAAQWLSLFGCWTSASRAPGSGGAAARRNGGRPSTHGHAPGAAAIPRWGQ</sequence>
<comment type="caution">
    <text evidence="2">The sequence shown here is derived from an EMBL/GenBank/DDBJ whole genome shotgun (WGS) entry which is preliminary data.</text>
</comment>
<gene>
    <name evidence="2" type="ORF">BKA19_2239</name>
</gene>
<proteinExistence type="predicted"/>
<accession>A0A4Q7Y7J8</accession>
<evidence type="ECO:0000313" key="2">
    <source>
        <dbReference type="EMBL" id="RZU32544.1"/>
    </source>
</evidence>
<dbReference type="RefSeq" id="WP_104527962.1">
    <property type="nucleotide sequence ID" value="NZ_POQT01000009.1"/>
</dbReference>
<dbReference type="Proteomes" id="UP000292507">
    <property type="component" value="Unassembled WGS sequence"/>
</dbReference>
<dbReference type="OrthoDB" id="5192807at2"/>
<evidence type="ECO:0000256" key="1">
    <source>
        <dbReference type="SAM" id="MobiDB-lite"/>
    </source>
</evidence>